<gene>
    <name evidence="6" type="ORF">MGAL_10B069462</name>
</gene>
<evidence type="ECO:0000313" key="6">
    <source>
        <dbReference type="EMBL" id="VDI30813.1"/>
    </source>
</evidence>
<keyword evidence="7" id="KW-1185">Reference proteome</keyword>
<dbReference type="CDD" id="cd00112">
    <property type="entry name" value="LDLa"/>
    <property type="match status" value="1"/>
</dbReference>
<dbReference type="EMBL" id="UYJE01004724">
    <property type="protein sequence ID" value="VDI30813.1"/>
    <property type="molecule type" value="Genomic_DNA"/>
</dbReference>
<dbReference type="Gene3D" id="2.60.120.290">
    <property type="entry name" value="Spermadhesin, CUB domain"/>
    <property type="match status" value="2"/>
</dbReference>
<feature type="transmembrane region" description="Helical" evidence="4">
    <location>
        <begin position="312"/>
        <end position="337"/>
    </location>
</feature>
<evidence type="ECO:0000259" key="5">
    <source>
        <dbReference type="PROSITE" id="PS01180"/>
    </source>
</evidence>
<dbReference type="InterPro" id="IPR000859">
    <property type="entry name" value="CUB_dom"/>
</dbReference>
<dbReference type="AlphaFoldDB" id="A0A8B6EAR8"/>
<keyword evidence="4" id="KW-0812">Transmembrane</keyword>
<evidence type="ECO:0000256" key="2">
    <source>
        <dbReference type="ARBA" id="ARBA00023157"/>
    </source>
</evidence>
<keyword evidence="1" id="KW-0677">Repeat</keyword>
<dbReference type="SUPFAM" id="SSF49854">
    <property type="entry name" value="Spermadhesin, CUB domain"/>
    <property type="match status" value="2"/>
</dbReference>
<evidence type="ECO:0000256" key="3">
    <source>
        <dbReference type="PROSITE-ProRule" id="PRU00059"/>
    </source>
</evidence>
<sequence length="490" mass="56153">MVMKEWIGVFHDDSVFNIDCHVTFPDLFITSTIRKESRKSDSCQFDYIDIYNIDLSGFKVLMDRYCGESVPKEFISQQSKLEIVFNTDFTKTLHGFIGHYEFLDESNASTYINKYGYDVDWHQFGMSTIGCGPGFHTGMTGIISSPNYPDNPVISTEHGSRCTWIIKVQDNENILVTMVDLDLSSCSHTRLLFFNGFTVPLYPDENYCGKSRYVQEDLEFISGSSRLVIRYEANPQVDASKFKLVWTAVTKVELGKCHQFLCHETKHCLENKNNGCKTPTYQYCINHSLLCNGLPNCGVTDSSDEARCLNRLVFIVIYVAVPVSAILLILVIALLCFRYRKRKQNVIKMESQKPPQTHWVSPHIRTSDPGSIAAQSATLLTTSFVSDDKNTTDFVDMTIDRRKKIQNRTIENIKSSEMFNKRKERDKNVHYEGVDVGSNNEDEIHDIVTHNIHLEPQMPNQGLRTHKKRSSYHMMQELNLEHGPDTQLNV</sequence>
<organism evidence="6 7">
    <name type="scientific">Mytilus galloprovincialis</name>
    <name type="common">Mediterranean mussel</name>
    <dbReference type="NCBI Taxonomy" id="29158"/>
    <lineage>
        <taxon>Eukaryota</taxon>
        <taxon>Metazoa</taxon>
        <taxon>Spiralia</taxon>
        <taxon>Lophotrochozoa</taxon>
        <taxon>Mollusca</taxon>
        <taxon>Bivalvia</taxon>
        <taxon>Autobranchia</taxon>
        <taxon>Pteriomorphia</taxon>
        <taxon>Mytilida</taxon>
        <taxon>Mytiloidea</taxon>
        <taxon>Mytilidae</taxon>
        <taxon>Mytilinae</taxon>
        <taxon>Mytilus</taxon>
    </lineage>
</organism>
<accession>A0A8B6EAR8</accession>
<dbReference type="CDD" id="cd00041">
    <property type="entry name" value="CUB"/>
    <property type="match status" value="2"/>
</dbReference>
<proteinExistence type="predicted"/>
<keyword evidence="2" id="KW-1015">Disulfide bond</keyword>
<evidence type="ECO:0000313" key="7">
    <source>
        <dbReference type="Proteomes" id="UP000596742"/>
    </source>
</evidence>
<comment type="caution">
    <text evidence="3">Lacks conserved residue(s) required for the propagation of feature annotation.</text>
</comment>
<dbReference type="SMART" id="SM00042">
    <property type="entry name" value="CUB"/>
    <property type="match status" value="1"/>
</dbReference>
<feature type="domain" description="CUB" evidence="5">
    <location>
        <begin position="131"/>
        <end position="249"/>
    </location>
</feature>
<keyword evidence="4" id="KW-0472">Membrane</keyword>
<reference evidence="6" key="1">
    <citation type="submission" date="2018-11" db="EMBL/GenBank/DDBJ databases">
        <authorList>
            <person name="Alioto T."/>
            <person name="Alioto T."/>
        </authorList>
    </citation>
    <scope>NUCLEOTIDE SEQUENCE</scope>
</reference>
<protein>
    <recommendedName>
        <fullName evidence="5">CUB domain-containing protein</fullName>
    </recommendedName>
</protein>
<dbReference type="InterPro" id="IPR035914">
    <property type="entry name" value="Sperma_CUB_dom_sf"/>
</dbReference>
<dbReference type="SMART" id="SM00192">
    <property type="entry name" value="LDLa"/>
    <property type="match status" value="1"/>
</dbReference>
<dbReference type="Pfam" id="PF00431">
    <property type="entry name" value="CUB"/>
    <property type="match status" value="2"/>
</dbReference>
<dbReference type="Proteomes" id="UP000596742">
    <property type="component" value="Unassembled WGS sequence"/>
</dbReference>
<dbReference type="OrthoDB" id="6055290at2759"/>
<keyword evidence="4" id="KW-1133">Transmembrane helix</keyword>
<feature type="domain" description="CUB" evidence="5">
    <location>
        <begin position="22"/>
        <end position="103"/>
    </location>
</feature>
<evidence type="ECO:0000256" key="1">
    <source>
        <dbReference type="ARBA" id="ARBA00022737"/>
    </source>
</evidence>
<dbReference type="PROSITE" id="PS01180">
    <property type="entry name" value="CUB"/>
    <property type="match status" value="2"/>
</dbReference>
<comment type="caution">
    <text evidence="6">The sequence shown here is derived from an EMBL/GenBank/DDBJ whole genome shotgun (WGS) entry which is preliminary data.</text>
</comment>
<name>A0A8B6EAR8_MYTGA</name>
<evidence type="ECO:0000256" key="4">
    <source>
        <dbReference type="SAM" id="Phobius"/>
    </source>
</evidence>
<dbReference type="PANTHER" id="PTHR24251">
    <property type="entry name" value="OVOCHYMASE-RELATED"/>
    <property type="match status" value="1"/>
</dbReference>
<dbReference type="InterPro" id="IPR002172">
    <property type="entry name" value="LDrepeatLR_classA_rpt"/>
</dbReference>